<gene>
    <name evidence="2" type="ORF">SPARVUS_LOCUS4982935</name>
</gene>
<comment type="caution">
    <text evidence="2">The sequence shown here is derived from an EMBL/GenBank/DDBJ whole genome shotgun (WGS) entry which is preliminary data.</text>
</comment>
<accession>A0ABN9CGR5</accession>
<feature type="compositionally biased region" description="Basic and acidic residues" evidence="1">
    <location>
        <begin position="52"/>
        <end position="66"/>
    </location>
</feature>
<organism evidence="2 3">
    <name type="scientific">Staurois parvus</name>
    <dbReference type="NCBI Taxonomy" id="386267"/>
    <lineage>
        <taxon>Eukaryota</taxon>
        <taxon>Metazoa</taxon>
        <taxon>Chordata</taxon>
        <taxon>Craniata</taxon>
        <taxon>Vertebrata</taxon>
        <taxon>Euteleostomi</taxon>
        <taxon>Amphibia</taxon>
        <taxon>Batrachia</taxon>
        <taxon>Anura</taxon>
        <taxon>Neobatrachia</taxon>
        <taxon>Ranoidea</taxon>
        <taxon>Ranidae</taxon>
        <taxon>Staurois</taxon>
    </lineage>
</organism>
<dbReference type="Proteomes" id="UP001162483">
    <property type="component" value="Unassembled WGS sequence"/>
</dbReference>
<evidence type="ECO:0000313" key="2">
    <source>
        <dbReference type="EMBL" id="CAI9558831.1"/>
    </source>
</evidence>
<feature type="non-terminal residue" evidence="2">
    <location>
        <position position="1"/>
    </location>
</feature>
<feature type="non-terminal residue" evidence="2">
    <location>
        <position position="106"/>
    </location>
</feature>
<feature type="compositionally biased region" description="Basic residues" evidence="1">
    <location>
        <begin position="39"/>
        <end position="51"/>
    </location>
</feature>
<reference evidence="2" key="1">
    <citation type="submission" date="2023-05" db="EMBL/GenBank/DDBJ databases">
        <authorList>
            <person name="Stuckert A."/>
        </authorList>
    </citation>
    <scope>NUCLEOTIDE SEQUENCE</scope>
</reference>
<dbReference type="EMBL" id="CATNWA010009867">
    <property type="protein sequence ID" value="CAI9558831.1"/>
    <property type="molecule type" value="Genomic_DNA"/>
</dbReference>
<feature type="compositionally biased region" description="Gly residues" evidence="1">
    <location>
        <begin position="8"/>
        <end position="26"/>
    </location>
</feature>
<feature type="region of interest" description="Disordered" evidence="1">
    <location>
        <begin position="1"/>
        <end position="106"/>
    </location>
</feature>
<name>A0ABN9CGR5_9NEOB</name>
<sequence length="106" mass="10749">AGPPDGVTGLGPPGGATGLGPSGGAAGRRTPWIWERTRSRASRRSGGRRTPKWSDRSRPSRTERRAAGPPSGATGLGPSGGAVWAPDPRWERTEVSGPQAGLAAGT</sequence>
<evidence type="ECO:0000313" key="3">
    <source>
        <dbReference type="Proteomes" id="UP001162483"/>
    </source>
</evidence>
<proteinExistence type="predicted"/>
<evidence type="ECO:0000256" key="1">
    <source>
        <dbReference type="SAM" id="MobiDB-lite"/>
    </source>
</evidence>
<keyword evidence="3" id="KW-1185">Reference proteome</keyword>
<protein>
    <submittedName>
        <fullName evidence="2">Uncharacterized protein</fullName>
    </submittedName>
</protein>